<evidence type="ECO:0008006" key="3">
    <source>
        <dbReference type="Google" id="ProtNLM"/>
    </source>
</evidence>
<keyword evidence="1" id="KW-0732">Signal</keyword>
<name>A0A382JTL8_9ZZZZ</name>
<dbReference type="GO" id="GO:0055085">
    <property type="term" value="P:transmembrane transport"/>
    <property type="evidence" value="ECO:0007669"/>
    <property type="project" value="InterPro"/>
</dbReference>
<reference evidence="2" key="1">
    <citation type="submission" date="2018-05" db="EMBL/GenBank/DDBJ databases">
        <authorList>
            <person name="Lanie J.A."/>
            <person name="Ng W.-L."/>
            <person name="Kazmierczak K.M."/>
            <person name="Andrzejewski T.M."/>
            <person name="Davidsen T.M."/>
            <person name="Wayne K.J."/>
            <person name="Tettelin H."/>
            <person name="Glass J.I."/>
            <person name="Rusch D."/>
            <person name="Podicherti R."/>
            <person name="Tsui H.-C.T."/>
            <person name="Winkler M.E."/>
        </authorList>
    </citation>
    <scope>NUCLEOTIDE SEQUENCE</scope>
</reference>
<dbReference type="AlphaFoldDB" id="A0A382JTL8"/>
<dbReference type="Pfam" id="PF03480">
    <property type="entry name" value="DctP"/>
    <property type="match status" value="1"/>
</dbReference>
<dbReference type="PANTHER" id="PTHR33376">
    <property type="match status" value="1"/>
</dbReference>
<evidence type="ECO:0000313" key="2">
    <source>
        <dbReference type="EMBL" id="SVC15099.1"/>
    </source>
</evidence>
<accession>A0A382JTL8</accession>
<protein>
    <recommendedName>
        <fullName evidence="3">C4-dicarboxylate ABC transporter substrate-binding protein</fullName>
    </recommendedName>
</protein>
<dbReference type="Gene3D" id="3.40.190.170">
    <property type="entry name" value="Bacterial extracellular solute-binding protein, family 7"/>
    <property type="match status" value="1"/>
</dbReference>
<feature type="non-terminal residue" evidence="2">
    <location>
        <position position="238"/>
    </location>
</feature>
<organism evidence="2">
    <name type="scientific">marine metagenome</name>
    <dbReference type="NCBI Taxonomy" id="408172"/>
    <lineage>
        <taxon>unclassified sequences</taxon>
        <taxon>metagenomes</taxon>
        <taxon>ecological metagenomes</taxon>
    </lineage>
</organism>
<gene>
    <name evidence="2" type="ORF">METZ01_LOCUS267953</name>
</gene>
<sequence length="238" mass="25906">MRKSVLSLGALALGAFTFTFASVSLPTVSQAAMVEGPEVTWRLSLWGKRRAFSEGLEYISSEVAKRTGGKFNIKLYYGGQLSKSKENLDGISIGAFEAALFCAAYHPGKNRPLNVLDLPFLPLINLDVMLKVHNAVYNHPSAKKALAKWNAHLYMPNVLPQYEYMGKGTPPAKVSDFKGKRLRALGGMGRAAKAIGAVPTTMPASETYTALSRGTVDAIGFPFTYTFSAYKLDEVADW</sequence>
<evidence type="ECO:0000256" key="1">
    <source>
        <dbReference type="ARBA" id="ARBA00022729"/>
    </source>
</evidence>
<dbReference type="EMBL" id="UINC01076179">
    <property type="protein sequence ID" value="SVC15099.1"/>
    <property type="molecule type" value="Genomic_DNA"/>
</dbReference>
<dbReference type="PANTHER" id="PTHR33376:SF15">
    <property type="entry name" value="BLL6794 PROTEIN"/>
    <property type="match status" value="1"/>
</dbReference>
<dbReference type="InterPro" id="IPR018389">
    <property type="entry name" value="DctP_fam"/>
</dbReference>
<proteinExistence type="predicted"/>
<dbReference type="InterPro" id="IPR038404">
    <property type="entry name" value="TRAP_DctP_sf"/>
</dbReference>